<proteinExistence type="predicted"/>
<dbReference type="InterPro" id="IPR052906">
    <property type="entry name" value="Type_IV_Methyl-Rstrct_Enzyme"/>
</dbReference>
<dbReference type="InterPro" id="IPR011335">
    <property type="entry name" value="Restrct_endonuc-II-like"/>
</dbReference>
<gene>
    <name evidence="3" type="primary">mrr</name>
    <name evidence="3" type="ORF">BSF38_01611</name>
</gene>
<dbReference type="OrthoDB" id="9803736at2"/>
<protein>
    <submittedName>
        <fullName evidence="3">Mrr restriction system protein</fullName>
    </submittedName>
</protein>
<dbReference type="EMBL" id="CP019082">
    <property type="protein sequence ID" value="APW60145.1"/>
    <property type="molecule type" value="Genomic_DNA"/>
</dbReference>
<dbReference type="Proteomes" id="UP000186309">
    <property type="component" value="Chromosome"/>
</dbReference>
<feature type="domain" description="Restriction endonuclease type IV Mrr" evidence="2">
    <location>
        <begin position="149"/>
        <end position="257"/>
    </location>
</feature>
<dbReference type="InterPro" id="IPR007560">
    <property type="entry name" value="Restrct_endonuc_IV_Mrr"/>
</dbReference>
<dbReference type="AlphaFoldDB" id="A0A1U7CMH9"/>
<dbReference type="RefSeq" id="WP_076344580.1">
    <property type="nucleotide sequence ID" value="NZ_CP019082.1"/>
</dbReference>
<evidence type="ECO:0000256" key="1">
    <source>
        <dbReference type="SAM" id="Coils"/>
    </source>
</evidence>
<dbReference type="PANTHER" id="PTHR30015:SF7">
    <property type="entry name" value="TYPE IV METHYL-DIRECTED RESTRICTION ENZYME ECOKMRR"/>
    <property type="match status" value="1"/>
</dbReference>
<dbReference type="GO" id="GO:0003677">
    <property type="term" value="F:DNA binding"/>
    <property type="evidence" value="ECO:0007669"/>
    <property type="project" value="InterPro"/>
</dbReference>
<sequence length="274" mass="30921">MECLGPQCAAMLLEWIRTQSESPTISSGEGLGPQARQGLLWKAAPYQEDAPALTTTAELEGALEHLRYAVFRRFQNQLTRSERSRLDNSIENAFFKIDRYLLRTVEAERAAHESEVDRLREEAREGKERVERLRLQARRAELKLAQLTTLTPETFEEFVGELFEAMGYEVQQVGGSGDEGADIRLRRGDLFAIVQCKYHKRGVVGSPELQKFLGSVHHNHAHKGFFVTTSTFSLAAEKFATDHPIELVDGPRLVELVTQALGPGARREPEPSWF</sequence>
<keyword evidence="4" id="KW-1185">Reference proteome</keyword>
<dbReference type="PANTHER" id="PTHR30015">
    <property type="entry name" value="MRR RESTRICTION SYSTEM PROTEIN"/>
    <property type="match status" value="1"/>
</dbReference>
<evidence type="ECO:0000313" key="4">
    <source>
        <dbReference type="Proteomes" id="UP000186309"/>
    </source>
</evidence>
<accession>A0A1U7CMH9</accession>
<feature type="coiled-coil region" evidence="1">
    <location>
        <begin position="102"/>
        <end position="150"/>
    </location>
</feature>
<dbReference type="InterPro" id="IPR011856">
    <property type="entry name" value="tRNA_endonuc-like_dom_sf"/>
</dbReference>
<dbReference type="GO" id="GO:0015666">
    <property type="term" value="F:restriction endodeoxyribonuclease activity"/>
    <property type="evidence" value="ECO:0007669"/>
    <property type="project" value="TreeGrafter"/>
</dbReference>
<dbReference type="STRING" id="1387353.BSF38_01611"/>
<dbReference type="Gene3D" id="3.40.1350.10">
    <property type="match status" value="1"/>
</dbReference>
<name>A0A1U7CMH9_9BACT</name>
<keyword evidence="1" id="KW-0175">Coiled coil</keyword>
<organism evidence="3 4">
    <name type="scientific">Paludisphaera borealis</name>
    <dbReference type="NCBI Taxonomy" id="1387353"/>
    <lineage>
        <taxon>Bacteria</taxon>
        <taxon>Pseudomonadati</taxon>
        <taxon>Planctomycetota</taxon>
        <taxon>Planctomycetia</taxon>
        <taxon>Isosphaerales</taxon>
        <taxon>Isosphaeraceae</taxon>
        <taxon>Paludisphaera</taxon>
    </lineage>
</organism>
<dbReference type="KEGG" id="pbor:BSF38_01611"/>
<dbReference type="Pfam" id="PF04471">
    <property type="entry name" value="Mrr_cat"/>
    <property type="match status" value="1"/>
</dbReference>
<reference evidence="4" key="1">
    <citation type="submission" date="2016-12" db="EMBL/GenBank/DDBJ databases">
        <title>Comparative genomics of four Isosphaeraceae planctomycetes: a common pool of plasmids and glycoside hydrolase genes.</title>
        <authorList>
            <person name="Ivanova A."/>
        </authorList>
    </citation>
    <scope>NUCLEOTIDE SEQUENCE [LARGE SCALE GENOMIC DNA]</scope>
    <source>
        <strain evidence="4">PX4</strain>
    </source>
</reference>
<dbReference type="SUPFAM" id="SSF52980">
    <property type="entry name" value="Restriction endonuclease-like"/>
    <property type="match status" value="1"/>
</dbReference>
<evidence type="ECO:0000313" key="3">
    <source>
        <dbReference type="EMBL" id="APW60145.1"/>
    </source>
</evidence>
<dbReference type="GO" id="GO:0009307">
    <property type="term" value="P:DNA restriction-modification system"/>
    <property type="evidence" value="ECO:0007669"/>
    <property type="project" value="InterPro"/>
</dbReference>
<evidence type="ECO:0000259" key="2">
    <source>
        <dbReference type="Pfam" id="PF04471"/>
    </source>
</evidence>